<dbReference type="Gene3D" id="3.40.50.10140">
    <property type="entry name" value="Toll/interleukin-1 receptor homology (TIR) domain"/>
    <property type="match status" value="1"/>
</dbReference>
<dbReference type="RefSeq" id="WP_113985676.1">
    <property type="nucleotide sequence ID" value="NZ_QMEY01000027.1"/>
</dbReference>
<keyword evidence="4" id="KW-1185">Reference proteome</keyword>
<accession>A0A366LMV2</accession>
<dbReference type="SUPFAM" id="SSF48452">
    <property type="entry name" value="TPR-like"/>
    <property type="match status" value="2"/>
</dbReference>
<protein>
    <recommendedName>
        <fullName evidence="2">TIR domain-containing protein</fullName>
    </recommendedName>
</protein>
<dbReference type="InterPro" id="IPR035897">
    <property type="entry name" value="Toll_tir_struct_dom_sf"/>
</dbReference>
<dbReference type="Gene3D" id="1.25.40.10">
    <property type="entry name" value="Tetratricopeptide repeat domain"/>
    <property type="match status" value="2"/>
</dbReference>
<comment type="caution">
    <text evidence="3">The sequence shown here is derived from an EMBL/GenBank/DDBJ whole genome shotgun (WGS) entry which is preliminary data.</text>
</comment>
<dbReference type="SUPFAM" id="SSF52200">
    <property type="entry name" value="Toll/Interleukin receptor TIR domain"/>
    <property type="match status" value="1"/>
</dbReference>
<name>A0A366LMV2_9ACTN</name>
<dbReference type="EMBL" id="QMEY01000027">
    <property type="protein sequence ID" value="RBQ14980.1"/>
    <property type="molecule type" value="Genomic_DNA"/>
</dbReference>
<proteinExistence type="predicted"/>
<dbReference type="PROSITE" id="PS50104">
    <property type="entry name" value="TIR"/>
    <property type="match status" value="1"/>
</dbReference>
<reference evidence="3 4" key="1">
    <citation type="submission" date="2018-06" db="EMBL/GenBank/DDBJ databases">
        <title>Sphaerisporangium craniellae sp. nov., isolated from a marine sponge in the South China Sea.</title>
        <authorList>
            <person name="Li L."/>
        </authorList>
    </citation>
    <scope>NUCLEOTIDE SEQUENCE [LARGE SCALE GENOMIC DNA]</scope>
    <source>
        <strain evidence="3 4">LHW63015</strain>
    </source>
</reference>
<gene>
    <name evidence="3" type="ORF">DP939_37985</name>
</gene>
<dbReference type="AlphaFoldDB" id="A0A366LMV2"/>
<dbReference type="InterPro" id="IPR000157">
    <property type="entry name" value="TIR_dom"/>
</dbReference>
<evidence type="ECO:0000313" key="3">
    <source>
        <dbReference type="EMBL" id="RBQ14980.1"/>
    </source>
</evidence>
<feature type="domain" description="TIR" evidence="2">
    <location>
        <begin position="4"/>
        <end position="144"/>
    </location>
</feature>
<sequence length="945" mass="103377">MEPDEYDVFLSYAGDDREIARELEQALRGVKVHGRPMRVFRDERSIDHHESITKRITESVLASTVFLAYYSRAYPTRPACQLEMTFAFLLAQRGDTAAGRILVINPEESGDHIEPVQLRDLKYRPRPVTAADHRRFAEDVAGHVARSPGPPSAAGPVPPARWWPGDPLPDRGMIHRYSEMWQLHSALHAGEFGLVERGPAIGVAVISGLPGTGKTTLAAQYAQEFAAAFLGGVYRFTLDPDQDGPDLLLDYRRALRTMAADRGIALDGADDDRLCFRVADHFGRQARPVLWIVDQVPAGVPDEVVRELLVPSRWVRTILTCREHRYTDIGAPVHLSRLTEAEGLALLEDAYDTGEESEAAGLVGDLGGHPQDLRIAGAKLRAARGLVSLPEYRAKIRDEVDSVLQETLRELDASALSVLAPALFLAPVPIPRGVLRRTAEARHGWTEREAWDRLLPALTSLTRMCVVSAAGDGVFVHPRVVRALPPGAASGLLPAVGAAVAEYLTGPDAPAPSTVAHARHLVTGPDLPDDLAISLLTELVAIDERAASHLSAARLAQRLVSRLRHRYGDEDARTRQAAAAAALALVTVADYSAATELARLALHPTSDEATAQALHGLAAGLDGLGRFSEAEPHWQRLEHRIPDMSPEHADRVRIDRARALRQRGRLPEAAALLAEVTDPDLPQRHLEEALIHGLHQRPRLAMAAAERALAGFERAGLAQHPLAFEAAVALVDAKLSAFARSPNPFTKMDRQQLVRMREVCEEYERRLGPANPLTLSARVAYGISVAGWQDGRTGRAILEAADQDARAALGERHPIRLRIQYGLSGAAMNLHDFETSAEYASRAYHGRLIVLGEQHPETLASLMQLGIARVSLSDDPEAAEMIKQATRGLQKIHPLWHGEVVRGYIAQGFGSLPRPVYEGMMRATFLATEAPGALKRMLKNWTDRK</sequence>
<feature type="region of interest" description="Disordered" evidence="1">
    <location>
        <begin position="142"/>
        <end position="162"/>
    </location>
</feature>
<dbReference type="InterPro" id="IPR011990">
    <property type="entry name" value="TPR-like_helical_dom_sf"/>
</dbReference>
<organism evidence="3 4">
    <name type="scientific">Spongiactinospora rosea</name>
    <dbReference type="NCBI Taxonomy" id="2248750"/>
    <lineage>
        <taxon>Bacteria</taxon>
        <taxon>Bacillati</taxon>
        <taxon>Actinomycetota</taxon>
        <taxon>Actinomycetes</taxon>
        <taxon>Streptosporangiales</taxon>
        <taxon>Streptosporangiaceae</taxon>
        <taxon>Spongiactinospora</taxon>
    </lineage>
</organism>
<dbReference type="InterPro" id="IPR027417">
    <property type="entry name" value="P-loop_NTPase"/>
</dbReference>
<evidence type="ECO:0000313" key="4">
    <source>
        <dbReference type="Proteomes" id="UP000253303"/>
    </source>
</evidence>
<dbReference type="Gene3D" id="3.40.50.300">
    <property type="entry name" value="P-loop containing nucleotide triphosphate hydrolases"/>
    <property type="match status" value="1"/>
</dbReference>
<dbReference type="Proteomes" id="UP000253303">
    <property type="component" value="Unassembled WGS sequence"/>
</dbReference>
<feature type="compositionally biased region" description="Pro residues" evidence="1">
    <location>
        <begin position="148"/>
        <end position="161"/>
    </location>
</feature>
<evidence type="ECO:0000259" key="2">
    <source>
        <dbReference type="PROSITE" id="PS50104"/>
    </source>
</evidence>
<dbReference type="SUPFAM" id="SSF52540">
    <property type="entry name" value="P-loop containing nucleoside triphosphate hydrolases"/>
    <property type="match status" value="1"/>
</dbReference>
<dbReference type="GO" id="GO:0007165">
    <property type="term" value="P:signal transduction"/>
    <property type="evidence" value="ECO:0007669"/>
    <property type="project" value="InterPro"/>
</dbReference>
<dbReference type="OrthoDB" id="3490462at2"/>
<dbReference type="Pfam" id="PF13676">
    <property type="entry name" value="TIR_2"/>
    <property type="match status" value="1"/>
</dbReference>
<evidence type="ECO:0000256" key="1">
    <source>
        <dbReference type="SAM" id="MobiDB-lite"/>
    </source>
</evidence>